<gene>
    <name evidence="3" type="ordered locus">A2cp1_1692</name>
</gene>
<dbReference type="AlphaFoldDB" id="B8J5T8"/>
<feature type="domain" description="Bacterial virulence" evidence="2">
    <location>
        <begin position="266"/>
        <end position="453"/>
    </location>
</feature>
<feature type="signal peptide" evidence="1">
    <location>
        <begin position="1"/>
        <end position="17"/>
    </location>
</feature>
<dbReference type="ESTHER" id="anad2-b8j5t8">
    <property type="family name" value="VirJ"/>
</dbReference>
<feature type="chain" id="PRO_5002875132" evidence="1">
    <location>
        <begin position="18"/>
        <end position="455"/>
    </location>
</feature>
<name>B8J5T8_ANAD2</name>
<dbReference type="Proteomes" id="UP000007089">
    <property type="component" value="Chromosome"/>
</dbReference>
<dbReference type="InterPro" id="IPR029058">
    <property type="entry name" value="AB_hydrolase_fold"/>
</dbReference>
<dbReference type="InterPro" id="IPR010333">
    <property type="entry name" value="VirJ"/>
</dbReference>
<dbReference type="Pfam" id="PF06057">
    <property type="entry name" value="VirJ"/>
    <property type="match status" value="1"/>
</dbReference>
<reference evidence="3" key="1">
    <citation type="submission" date="2009-01" db="EMBL/GenBank/DDBJ databases">
        <title>Complete sequence of Anaeromyxobacter dehalogenans 2CP-1.</title>
        <authorList>
            <consortium name="US DOE Joint Genome Institute"/>
            <person name="Lucas S."/>
            <person name="Copeland A."/>
            <person name="Lapidus A."/>
            <person name="Glavina del Rio T."/>
            <person name="Dalin E."/>
            <person name="Tice H."/>
            <person name="Bruce D."/>
            <person name="Goodwin L."/>
            <person name="Pitluck S."/>
            <person name="Saunders E."/>
            <person name="Brettin T."/>
            <person name="Detter J.C."/>
            <person name="Han C."/>
            <person name="Larimer F."/>
            <person name="Land M."/>
            <person name="Hauser L."/>
            <person name="Kyrpides N."/>
            <person name="Ovchinnikova G."/>
            <person name="Beliaev A.S."/>
            <person name="Richardson P."/>
        </authorList>
    </citation>
    <scope>NUCLEOTIDE SEQUENCE</scope>
    <source>
        <strain evidence="3">2CP-1</strain>
    </source>
</reference>
<organism evidence="3 4">
    <name type="scientific">Anaeromyxobacter dehalogenans (strain ATCC BAA-258 / DSM 21875 / 2CP-1)</name>
    <dbReference type="NCBI Taxonomy" id="455488"/>
    <lineage>
        <taxon>Bacteria</taxon>
        <taxon>Pseudomonadati</taxon>
        <taxon>Myxococcota</taxon>
        <taxon>Myxococcia</taxon>
        <taxon>Myxococcales</taxon>
        <taxon>Cystobacterineae</taxon>
        <taxon>Anaeromyxobacteraceae</taxon>
        <taxon>Anaeromyxobacter</taxon>
    </lineage>
</organism>
<sequence length="455" mass="46978">MIPAALALALAAVPATLDVPGLGAVPVSAPPGAPQRAILLVSDAGGRDAALDDLARALAARGALVATVDLRAYLRSVREARCAYPAADLETLAQRLQKRAGLGAYLRPMPVGVGMGASLAWAALAEAPAGTFSGAALVGFCPSRPLPLHLCHGSGPLPEATRGGEVVPPAPHLDQPLAILEEAARPGCPAGEVQEFARQIPGATLETVPAGATAEARAEAVTARARAHELTAAAAAPPPPTPPPANAPPVSDLPVVENPVAGSGRRMAVMLTGDGGWVGLDKGLAKAMVAAGVPVAGLDSLKYFWTARTPEQTAADVARIIAHYRAKWGRDEVLLIGYSRGADIVPFLPPRMPPAERAAVKLVAMLGPESFAEFEVHVVDLFTSVRRGAATSTQKAVEALDGSVRILCVQGVEEKDSACPLIEGRPEVRRVVLPGAHHFDRDYPKLARLVLEAAP</sequence>
<evidence type="ECO:0000259" key="2">
    <source>
        <dbReference type="Pfam" id="PF06057"/>
    </source>
</evidence>
<dbReference type="RefSeq" id="WP_012632962.1">
    <property type="nucleotide sequence ID" value="NC_011891.1"/>
</dbReference>
<accession>B8J5T8</accession>
<dbReference type="PIRSF" id="PIRSF029063">
    <property type="entry name" value="IV_sec_VirJ"/>
    <property type="match status" value="1"/>
</dbReference>
<dbReference type="HOGENOM" id="CLU_033710_0_0_7"/>
<keyword evidence="1" id="KW-0732">Signal</keyword>
<dbReference type="Gene3D" id="3.40.50.1820">
    <property type="entry name" value="alpha/beta hydrolase"/>
    <property type="match status" value="2"/>
</dbReference>
<dbReference type="KEGG" id="acp:A2cp1_1692"/>
<keyword evidence="4" id="KW-1185">Reference proteome</keyword>
<evidence type="ECO:0000313" key="3">
    <source>
        <dbReference type="EMBL" id="ACL65035.1"/>
    </source>
</evidence>
<protein>
    <submittedName>
        <fullName evidence="3">Virulence factor family protein</fullName>
    </submittedName>
</protein>
<dbReference type="InterPro" id="IPR011225">
    <property type="entry name" value="IV_sec_VirJ"/>
</dbReference>
<evidence type="ECO:0000313" key="4">
    <source>
        <dbReference type="Proteomes" id="UP000007089"/>
    </source>
</evidence>
<evidence type="ECO:0000256" key="1">
    <source>
        <dbReference type="SAM" id="SignalP"/>
    </source>
</evidence>
<proteinExistence type="predicted"/>
<dbReference type="EMBL" id="CP001359">
    <property type="protein sequence ID" value="ACL65035.1"/>
    <property type="molecule type" value="Genomic_DNA"/>
</dbReference>
<dbReference type="SUPFAM" id="SSF53474">
    <property type="entry name" value="alpha/beta-Hydrolases"/>
    <property type="match status" value="2"/>
</dbReference>